<accession>A0A7J7SY75</accession>
<evidence type="ECO:0000313" key="2">
    <source>
        <dbReference type="EMBL" id="KAF6293185.1"/>
    </source>
</evidence>
<feature type="compositionally biased region" description="Low complexity" evidence="1">
    <location>
        <begin position="75"/>
        <end position="84"/>
    </location>
</feature>
<proteinExistence type="predicted"/>
<dbReference type="EMBL" id="JACAGC010000021">
    <property type="protein sequence ID" value="KAF6293185.1"/>
    <property type="molecule type" value="Genomic_DNA"/>
</dbReference>
<reference evidence="2 3" key="1">
    <citation type="journal article" date="2020" name="Nature">
        <title>Six reference-quality genomes reveal evolution of bat adaptations.</title>
        <authorList>
            <person name="Jebb D."/>
            <person name="Huang Z."/>
            <person name="Pippel M."/>
            <person name="Hughes G.M."/>
            <person name="Lavrichenko K."/>
            <person name="Devanna P."/>
            <person name="Winkler S."/>
            <person name="Jermiin L.S."/>
            <person name="Skirmuntt E.C."/>
            <person name="Katzourakis A."/>
            <person name="Burkitt-Gray L."/>
            <person name="Ray D.A."/>
            <person name="Sullivan K.A.M."/>
            <person name="Roscito J.G."/>
            <person name="Kirilenko B.M."/>
            <person name="Davalos L.M."/>
            <person name="Corthals A.P."/>
            <person name="Power M.L."/>
            <person name="Jones G."/>
            <person name="Ransome R.D."/>
            <person name="Dechmann D.K.N."/>
            <person name="Locatelli A.G."/>
            <person name="Puechmaille S.J."/>
            <person name="Fedrigo O."/>
            <person name="Jarvis E.D."/>
            <person name="Hiller M."/>
            <person name="Vernes S.C."/>
            <person name="Myers E.W."/>
            <person name="Teeling E.C."/>
        </authorList>
    </citation>
    <scope>NUCLEOTIDE SEQUENCE [LARGE SCALE GENOMIC DNA]</scope>
    <source>
        <strain evidence="2">MRhiFer1</strain>
        <tissue evidence="2">Lung</tissue>
    </source>
</reference>
<sequence>MGKIRRGRAEASVDAWLDRSRPLRSWSTETNACPSCQETAAFKPAATSSSLSPFPPPSPIPHPEPRPLPPRGARRAAVTGRALGNEPQPSTLARGIGPRQAGDGPSPRMKTTNWLVGVEEAGTKMTEV</sequence>
<comment type="caution">
    <text evidence="2">The sequence shown here is derived from an EMBL/GenBank/DDBJ whole genome shotgun (WGS) entry which is preliminary data.</text>
</comment>
<evidence type="ECO:0000256" key="1">
    <source>
        <dbReference type="SAM" id="MobiDB-lite"/>
    </source>
</evidence>
<feature type="compositionally biased region" description="Pro residues" evidence="1">
    <location>
        <begin position="53"/>
        <end position="70"/>
    </location>
</feature>
<organism evidence="2 3">
    <name type="scientific">Rhinolophus ferrumequinum</name>
    <name type="common">Greater horseshoe bat</name>
    <dbReference type="NCBI Taxonomy" id="59479"/>
    <lineage>
        <taxon>Eukaryota</taxon>
        <taxon>Metazoa</taxon>
        <taxon>Chordata</taxon>
        <taxon>Craniata</taxon>
        <taxon>Vertebrata</taxon>
        <taxon>Euteleostomi</taxon>
        <taxon>Mammalia</taxon>
        <taxon>Eutheria</taxon>
        <taxon>Laurasiatheria</taxon>
        <taxon>Chiroptera</taxon>
        <taxon>Yinpterochiroptera</taxon>
        <taxon>Rhinolophoidea</taxon>
        <taxon>Rhinolophidae</taxon>
        <taxon>Rhinolophinae</taxon>
        <taxon>Rhinolophus</taxon>
    </lineage>
</organism>
<protein>
    <submittedName>
        <fullName evidence="2">Uncharacterized protein</fullName>
    </submittedName>
</protein>
<gene>
    <name evidence="2" type="ORF">mRhiFer1_009074</name>
</gene>
<dbReference type="Proteomes" id="UP000585614">
    <property type="component" value="Unassembled WGS sequence"/>
</dbReference>
<feature type="region of interest" description="Disordered" evidence="1">
    <location>
        <begin position="41"/>
        <end position="128"/>
    </location>
</feature>
<evidence type="ECO:0000313" key="3">
    <source>
        <dbReference type="Proteomes" id="UP000585614"/>
    </source>
</evidence>
<name>A0A7J7SY75_RHIFE</name>
<dbReference type="AlphaFoldDB" id="A0A7J7SY75"/>